<evidence type="ECO:0000313" key="4">
    <source>
        <dbReference type="Proteomes" id="UP000054166"/>
    </source>
</evidence>
<dbReference type="HOGENOM" id="CLU_078586_0_1_1"/>
<dbReference type="SUPFAM" id="SSF55961">
    <property type="entry name" value="Bet v1-like"/>
    <property type="match status" value="1"/>
</dbReference>
<protein>
    <recommendedName>
        <fullName evidence="2">DUF3074 domain-containing protein</fullName>
    </recommendedName>
</protein>
<dbReference type="PANTHER" id="PTHR40370:SF1">
    <property type="entry name" value="DUF3074 DOMAIN-CONTAINING PROTEIN"/>
    <property type="match status" value="1"/>
</dbReference>
<organism evidence="3 4">
    <name type="scientific">Piloderma croceum (strain F 1598)</name>
    <dbReference type="NCBI Taxonomy" id="765440"/>
    <lineage>
        <taxon>Eukaryota</taxon>
        <taxon>Fungi</taxon>
        <taxon>Dikarya</taxon>
        <taxon>Basidiomycota</taxon>
        <taxon>Agaricomycotina</taxon>
        <taxon>Agaricomycetes</taxon>
        <taxon>Agaricomycetidae</taxon>
        <taxon>Atheliales</taxon>
        <taxon>Atheliaceae</taxon>
        <taxon>Piloderma</taxon>
    </lineage>
</organism>
<dbReference type="EMBL" id="KN833008">
    <property type="protein sequence ID" value="KIM79744.1"/>
    <property type="molecule type" value="Genomic_DNA"/>
</dbReference>
<feature type="compositionally biased region" description="Polar residues" evidence="1">
    <location>
        <begin position="234"/>
        <end position="245"/>
    </location>
</feature>
<dbReference type="Gene3D" id="3.30.530.20">
    <property type="match status" value="1"/>
</dbReference>
<evidence type="ECO:0000313" key="3">
    <source>
        <dbReference type="EMBL" id="KIM79744.1"/>
    </source>
</evidence>
<dbReference type="Proteomes" id="UP000054166">
    <property type="component" value="Unassembled WGS sequence"/>
</dbReference>
<dbReference type="OrthoDB" id="6423603at2759"/>
<evidence type="ECO:0000256" key="1">
    <source>
        <dbReference type="SAM" id="MobiDB-lite"/>
    </source>
</evidence>
<proteinExistence type="predicted"/>
<dbReference type="STRING" id="765440.A0A0C3FIZ5"/>
<name>A0A0C3FIZ5_PILCF</name>
<dbReference type="InParanoid" id="A0A0C3FIZ5"/>
<sequence length="263" mass="28989">MTAMSSYQLTITPLKLDNIPSEESILTAGREILESTKSWKQGKSYHRNTVKTFTHPKGPEDGAPWHCRVSEHTAEDATFDEFWSKLGNDKAVNEKEFIPSIKKVTLVKTISPAQSIWTLYYTFPPPVSPRVFTVLQTIHLDQTSPRTGIIVSIPVDVADDAELAKLEEKGVRARYASVERLQEVDGGKVHWQMATSSTPGGMIPPFIAEMSIDGQISADVPHFIKWLHRIRSKPATTANSPQQAEESAPGTLEPAVVDNAVGA</sequence>
<reference evidence="3 4" key="1">
    <citation type="submission" date="2014-04" db="EMBL/GenBank/DDBJ databases">
        <authorList>
            <consortium name="DOE Joint Genome Institute"/>
            <person name="Kuo A."/>
            <person name="Tarkka M."/>
            <person name="Buscot F."/>
            <person name="Kohler A."/>
            <person name="Nagy L.G."/>
            <person name="Floudas D."/>
            <person name="Copeland A."/>
            <person name="Barry K.W."/>
            <person name="Cichocki N."/>
            <person name="Veneault-Fourrey C."/>
            <person name="LaButti K."/>
            <person name="Lindquist E.A."/>
            <person name="Lipzen A."/>
            <person name="Lundell T."/>
            <person name="Morin E."/>
            <person name="Murat C."/>
            <person name="Sun H."/>
            <person name="Tunlid A."/>
            <person name="Henrissat B."/>
            <person name="Grigoriev I.V."/>
            <person name="Hibbett D.S."/>
            <person name="Martin F."/>
            <person name="Nordberg H.P."/>
            <person name="Cantor M.N."/>
            <person name="Hua S.X."/>
        </authorList>
    </citation>
    <scope>NUCLEOTIDE SEQUENCE [LARGE SCALE GENOMIC DNA]</scope>
    <source>
        <strain evidence="3 4">F 1598</strain>
    </source>
</reference>
<feature type="domain" description="DUF3074" evidence="2">
    <location>
        <begin position="65"/>
        <end position="227"/>
    </location>
</feature>
<dbReference type="InterPro" id="IPR023393">
    <property type="entry name" value="START-like_dom_sf"/>
</dbReference>
<evidence type="ECO:0000259" key="2">
    <source>
        <dbReference type="Pfam" id="PF11274"/>
    </source>
</evidence>
<keyword evidence="4" id="KW-1185">Reference proteome</keyword>
<dbReference type="InterPro" id="IPR024500">
    <property type="entry name" value="DUF3074"/>
</dbReference>
<dbReference type="PANTHER" id="PTHR40370">
    <property type="entry name" value="EXPRESSED PROTEIN"/>
    <property type="match status" value="1"/>
</dbReference>
<dbReference type="Pfam" id="PF11274">
    <property type="entry name" value="DUF3074"/>
    <property type="match status" value="1"/>
</dbReference>
<dbReference type="AlphaFoldDB" id="A0A0C3FIZ5"/>
<gene>
    <name evidence="3" type="ORF">PILCRDRAFT_823311</name>
</gene>
<feature type="region of interest" description="Disordered" evidence="1">
    <location>
        <begin position="234"/>
        <end position="263"/>
    </location>
</feature>
<accession>A0A0C3FIZ5</accession>
<reference evidence="4" key="2">
    <citation type="submission" date="2015-01" db="EMBL/GenBank/DDBJ databases">
        <title>Evolutionary Origins and Diversification of the Mycorrhizal Mutualists.</title>
        <authorList>
            <consortium name="DOE Joint Genome Institute"/>
            <consortium name="Mycorrhizal Genomics Consortium"/>
            <person name="Kohler A."/>
            <person name="Kuo A."/>
            <person name="Nagy L.G."/>
            <person name="Floudas D."/>
            <person name="Copeland A."/>
            <person name="Barry K.W."/>
            <person name="Cichocki N."/>
            <person name="Veneault-Fourrey C."/>
            <person name="LaButti K."/>
            <person name="Lindquist E.A."/>
            <person name="Lipzen A."/>
            <person name="Lundell T."/>
            <person name="Morin E."/>
            <person name="Murat C."/>
            <person name="Riley R."/>
            <person name="Ohm R."/>
            <person name="Sun H."/>
            <person name="Tunlid A."/>
            <person name="Henrissat B."/>
            <person name="Grigoriev I.V."/>
            <person name="Hibbett D.S."/>
            <person name="Martin F."/>
        </authorList>
    </citation>
    <scope>NUCLEOTIDE SEQUENCE [LARGE SCALE GENOMIC DNA]</scope>
    <source>
        <strain evidence="4">F 1598</strain>
    </source>
</reference>